<evidence type="ECO:0000259" key="2">
    <source>
        <dbReference type="PROSITE" id="PS50030"/>
    </source>
</evidence>
<keyword evidence="4" id="KW-1185">Reference proteome</keyword>
<accession>A0A016WP75</accession>
<gene>
    <name evidence="3" type="primary">Acey_s0594.g425</name>
    <name evidence="3" type="ORF">Y032_0594g425</name>
</gene>
<comment type="caution">
    <text evidence="3">The sequence shown here is derived from an EMBL/GenBank/DDBJ whole genome shotgun (WGS) entry which is preliminary data.</text>
</comment>
<dbReference type="Proteomes" id="UP000024635">
    <property type="component" value="Unassembled WGS sequence"/>
</dbReference>
<feature type="compositionally biased region" description="Low complexity" evidence="1">
    <location>
        <begin position="246"/>
        <end position="256"/>
    </location>
</feature>
<sequence>MTVRGDICSDHIKVPAIPHPDVLRELSAKVADRSESGIVRLRPQQSQQFVPETSSRSTGNDPFEISTSVVNAVRRERYNDILEKKSVASRPHSSFLPTSAPFFDSCAPQRSSFASAAVAGNTESQQLVISNESSIQISGNGRDYHSIFSLAQKPGGSAQLIKKDKEHEEVMLPSCSHTGSSAQVMQKALASPSPSAMGRSASNGSANSHDQRKLPNSASDESRKKRVEIAISSALPPPSKLFFGNSLGSTSQLTTTTRDREATTGSSVRSNTLLPSCAGHSELTVNGVLEPIRLPTGISVSQASSTTTSQQLTQTVQQIPCVGSLTPASGVLRPPSQTQLPLFSLSSNQPTFSHLPTYQYGLSPPWLYNAYGFPKASQLSQVQNITQVLPPRLGPCAPLRIAEGEDVLEILDPLSTTSRSERATSAASATSSDLAPISRAEQMEILYSEAPFAESVCIFGLEFPSTSLLQFYSRSRCDQMVAKCRGDITSALRELKIEHLLDTQIASSRERAREALDSRSWDLNAAAEWLITSSS</sequence>
<dbReference type="InterPro" id="IPR015940">
    <property type="entry name" value="UBA"/>
</dbReference>
<reference evidence="4" key="1">
    <citation type="journal article" date="2015" name="Nat. Genet.">
        <title>The genome and transcriptome of the zoonotic hookworm Ancylostoma ceylanicum identify infection-specific gene families.</title>
        <authorList>
            <person name="Schwarz E.M."/>
            <person name="Hu Y."/>
            <person name="Antoshechkin I."/>
            <person name="Miller M.M."/>
            <person name="Sternberg P.W."/>
            <person name="Aroian R.V."/>
        </authorList>
    </citation>
    <scope>NUCLEOTIDE SEQUENCE</scope>
    <source>
        <strain evidence="4">HY135</strain>
    </source>
</reference>
<dbReference type="PROSITE" id="PS50030">
    <property type="entry name" value="UBA"/>
    <property type="match status" value="1"/>
</dbReference>
<dbReference type="STRING" id="53326.A0A016WP75"/>
<feature type="domain" description="UBA" evidence="2">
    <location>
        <begin position="491"/>
        <end position="533"/>
    </location>
</feature>
<dbReference type="AlphaFoldDB" id="A0A016WP75"/>
<dbReference type="EMBL" id="JARK01000194">
    <property type="protein sequence ID" value="EYC40848.1"/>
    <property type="molecule type" value="Genomic_DNA"/>
</dbReference>
<name>A0A016WP75_9BILA</name>
<feature type="region of interest" description="Disordered" evidence="1">
    <location>
        <begin position="241"/>
        <end position="273"/>
    </location>
</feature>
<evidence type="ECO:0000313" key="3">
    <source>
        <dbReference type="EMBL" id="EYC40848.1"/>
    </source>
</evidence>
<proteinExistence type="predicted"/>
<evidence type="ECO:0000313" key="4">
    <source>
        <dbReference type="Proteomes" id="UP000024635"/>
    </source>
</evidence>
<feature type="compositionally biased region" description="Polar residues" evidence="1">
    <location>
        <begin position="43"/>
        <end position="63"/>
    </location>
</feature>
<feature type="region of interest" description="Disordered" evidence="1">
    <location>
        <begin position="178"/>
        <end position="224"/>
    </location>
</feature>
<organism evidence="3 4">
    <name type="scientific">Ancylostoma ceylanicum</name>
    <dbReference type="NCBI Taxonomy" id="53326"/>
    <lineage>
        <taxon>Eukaryota</taxon>
        <taxon>Metazoa</taxon>
        <taxon>Ecdysozoa</taxon>
        <taxon>Nematoda</taxon>
        <taxon>Chromadorea</taxon>
        <taxon>Rhabditida</taxon>
        <taxon>Rhabditina</taxon>
        <taxon>Rhabditomorpha</taxon>
        <taxon>Strongyloidea</taxon>
        <taxon>Ancylostomatidae</taxon>
        <taxon>Ancylostomatinae</taxon>
        <taxon>Ancylostoma</taxon>
    </lineage>
</organism>
<feature type="region of interest" description="Disordered" evidence="1">
    <location>
        <begin position="42"/>
        <end position="63"/>
    </location>
</feature>
<dbReference type="OrthoDB" id="5876756at2759"/>
<evidence type="ECO:0000256" key="1">
    <source>
        <dbReference type="SAM" id="MobiDB-lite"/>
    </source>
</evidence>
<protein>
    <recommendedName>
        <fullName evidence="2">UBA domain-containing protein</fullName>
    </recommendedName>
</protein>
<feature type="compositionally biased region" description="Polar residues" evidence="1">
    <location>
        <begin position="200"/>
        <end position="219"/>
    </location>
</feature>